<feature type="domain" description="Electron transfer flavoprotein alpha/beta-subunit N-terminal" evidence="4">
    <location>
        <begin position="106"/>
        <end position="258"/>
    </location>
</feature>
<name>A0ABS1FH17_9PROT</name>
<comment type="caution">
    <text evidence="5">The sequence shown here is derived from an EMBL/GenBank/DDBJ whole genome shotgun (WGS) entry which is preliminary data.</text>
</comment>
<feature type="domain" description="Electron transfer flavoprotein alpha subunit C-terminal" evidence="3">
    <location>
        <begin position="299"/>
        <end position="374"/>
    </location>
</feature>
<proteinExistence type="inferred from homology"/>
<sequence>MSQPPTTRRRVDPRAERAARTVLAGSRPRLLRQPAANAVVNERRRDPRAVHEAALVQRQPRPRYDWTRDTASAGTPSAAGVFVAAVPAIPLQVIAEPAYLVLAMLDRPGGEVSEHDRQVIAAARLLADGGSDGGGSGNGGGAVVTVSTGSGEALAEAGSDRHVALPDGWADDYVPERRAAATLALMTALSPRHVLFPDSADGGDVARRVAATAGERLFAGVQGLGPDRATRQSAGGSRETGHRPTTLMTVAADAFAPLDGVRHEARPLDLATPLVAGEEILPRLGGARRLAVDPDALSLSETDFILSAGNGVTDWRSFAELGEALGATRAGSRVVCDAGHLPRDRQVGASGTVVGARCYLAFGIAGAPQHLQGITGVRHVIAVNTDLHAEMIKRADLSIVADAQAVMPALIRLIRERRHA</sequence>
<keyword evidence="2" id="KW-0813">Transport</keyword>
<protein>
    <submittedName>
        <fullName evidence="5">Electron transfer flavoprotein subunit alpha/FixB family protein</fullName>
    </submittedName>
</protein>
<evidence type="ECO:0000256" key="2">
    <source>
        <dbReference type="ARBA" id="ARBA00022982"/>
    </source>
</evidence>
<dbReference type="PANTHER" id="PTHR43153:SF1">
    <property type="entry name" value="ELECTRON TRANSFER FLAVOPROTEIN SUBUNIT ALPHA, MITOCHONDRIAL"/>
    <property type="match status" value="1"/>
</dbReference>
<dbReference type="InterPro" id="IPR001308">
    <property type="entry name" value="ETF_a/FixB"/>
</dbReference>
<dbReference type="PANTHER" id="PTHR43153">
    <property type="entry name" value="ELECTRON TRANSFER FLAVOPROTEIN ALPHA"/>
    <property type="match status" value="1"/>
</dbReference>
<dbReference type="InterPro" id="IPR029035">
    <property type="entry name" value="DHS-like_NAD/FAD-binding_dom"/>
</dbReference>
<dbReference type="InterPro" id="IPR014731">
    <property type="entry name" value="ETF_asu_C"/>
</dbReference>
<keyword evidence="6" id="KW-1185">Reference proteome</keyword>
<dbReference type="Gene3D" id="3.40.50.1220">
    <property type="entry name" value="TPP-binding domain"/>
    <property type="match status" value="1"/>
</dbReference>
<gene>
    <name evidence="5" type="ORF">JHL17_35620</name>
</gene>
<evidence type="ECO:0000259" key="3">
    <source>
        <dbReference type="Pfam" id="PF00766"/>
    </source>
</evidence>
<reference evidence="6" key="1">
    <citation type="submission" date="2021-01" db="EMBL/GenBank/DDBJ databases">
        <title>Genome public.</title>
        <authorList>
            <person name="Liu C."/>
            <person name="Sun Q."/>
        </authorList>
    </citation>
    <scope>NUCLEOTIDE SEQUENCE [LARGE SCALE GENOMIC DNA]</scope>
    <source>
        <strain evidence="6">YIM B02556</strain>
    </source>
</reference>
<accession>A0ABS1FH17</accession>
<dbReference type="RefSeq" id="WP_200199398.1">
    <property type="nucleotide sequence ID" value="NZ_JAENHM010000090.1"/>
</dbReference>
<dbReference type="Proteomes" id="UP000652760">
    <property type="component" value="Unassembled WGS sequence"/>
</dbReference>
<dbReference type="Pfam" id="PF00766">
    <property type="entry name" value="ETF_alpha"/>
    <property type="match status" value="1"/>
</dbReference>
<dbReference type="InterPro" id="IPR014730">
    <property type="entry name" value="ETF_a/b_N"/>
</dbReference>
<dbReference type="EMBL" id="JAENHM010000090">
    <property type="protein sequence ID" value="MBK1842737.1"/>
    <property type="molecule type" value="Genomic_DNA"/>
</dbReference>
<keyword evidence="2" id="KW-0249">Electron transport</keyword>
<dbReference type="SUPFAM" id="SSF52467">
    <property type="entry name" value="DHS-like NAD/FAD-binding domain"/>
    <property type="match status" value="1"/>
</dbReference>
<dbReference type="Pfam" id="PF01012">
    <property type="entry name" value="ETF"/>
    <property type="match status" value="1"/>
</dbReference>
<organism evidence="5 6">
    <name type="scientific">Azospirillum endophyticum</name>
    <dbReference type="NCBI Taxonomy" id="2800326"/>
    <lineage>
        <taxon>Bacteria</taxon>
        <taxon>Pseudomonadati</taxon>
        <taxon>Pseudomonadota</taxon>
        <taxon>Alphaproteobacteria</taxon>
        <taxon>Rhodospirillales</taxon>
        <taxon>Azospirillaceae</taxon>
        <taxon>Azospirillum</taxon>
    </lineage>
</organism>
<dbReference type="InterPro" id="IPR014729">
    <property type="entry name" value="Rossmann-like_a/b/a_fold"/>
</dbReference>
<evidence type="ECO:0000259" key="4">
    <source>
        <dbReference type="Pfam" id="PF01012"/>
    </source>
</evidence>
<evidence type="ECO:0000313" key="5">
    <source>
        <dbReference type="EMBL" id="MBK1842737.1"/>
    </source>
</evidence>
<evidence type="ECO:0000313" key="6">
    <source>
        <dbReference type="Proteomes" id="UP000652760"/>
    </source>
</evidence>
<dbReference type="SUPFAM" id="SSF52402">
    <property type="entry name" value="Adenine nucleotide alpha hydrolases-like"/>
    <property type="match status" value="1"/>
</dbReference>
<comment type="similarity">
    <text evidence="1">Belongs to the ETF alpha-subunit/FixB family.</text>
</comment>
<dbReference type="Gene3D" id="3.40.50.620">
    <property type="entry name" value="HUPs"/>
    <property type="match status" value="1"/>
</dbReference>
<evidence type="ECO:0000256" key="1">
    <source>
        <dbReference type="ARBA" id="ARBA00005817"/>
    </source>
</evidence>